<dbReference type="EMBL" id="SLZW01000007">
    <property type="protein sequence ID" value="TCS61644.1"/>
    <property type="molecule type" value="Genomic_DNA"/>
</dbReference>
<dbReference type="Proteomes" id="UP000295304">
    <property type="component" value="Unassembled WGS sequence"/>
</dbReference>
<comment type="caution">
    <text evidence="2">The sequence shown here is derived from an EMBL/GenBank/DDBJ whole genome shotgun (WGS) entry which is preliminary data.</text>
</comment>
<dbReference type="InterPro" id="IPR011009">
    <property type="entry name" value="Kinase-like_dom_sf"/>
</dbReference>
<evidence type="ECO:0000313" key="2">
    <source>
        <dbReference type="EMBL" id="TCS61644.1"/>
    </source>
</evidence>
<evidence type="ECO:0000313" key="3">
    <source>
        <dbReference type="Proteomes" id="UP000295304"/>
    </source>
</evidence>
<dbReference type="SUPFAM" id="SSF56112">
    <property type="entry name" value="Protein kinase-like (PK-like)"/>
    <property type="match status" value="1"/>
</dbReference>
<protein>
    <recommendedName>
        <fullName evidence="1">Aminoglycoside phosphotransferase domain-containing protein</fullName>
    </recommendedName>
</protein>
<dbReference type="Gene3D" id="3.30.200.20">
    <property type="entry name" value="Phosphorylase Kinase, domain 1"/>
    <property type="match status" value="1"/>
</dbReference>
<feature type="domain" description="Aminoglycoside phosphotransferase" evidence="1">
    <location>
        <begin position="23"/>
        <end position="264"/>
    </location>
</feature>
<evidence type="ECO:0000259" key="1">
    <source>
        <dbReference type="Pfam" id="PF01636"/>
    </source>
</evidence>
<dbReference type="InterPro" id="IPR002575">
    <property type="entry name" value="Aminoglycoside_PTrfase"/>
</dbReference>
<accession>A0A4R3J875</accession>
<dbReference type="AlphaFoldDB" id="A0A4R3J875"/>
<name>A0A4R3J875_9PROT</name>
<dbReference type="OrthoDB" id="9809275at2"/>
<reference evidence="2 3" key="1">
    <citation type="submission" date="2019-03" db="EMBL/GenBank/DDBJ databases">
        <title>Genomic Encyclopedia of Type Strains, Phase IV (KMG-IV): sequencing the most valuable type-strain genomes for metagenomic binning, comparative biology and taxonomic classification.</title>
        <authorList>
            <person name="Goeker M."/>
        </authorList>
    </citation>
    <scope>NUCLEOTIDE SEQUENCE [LARGE SCALE GENOMIC DNA]</scope>
    <source>
        <strain evidence="2 3">DSM 101688</strain>
    </source>
</reference>
<keyword evidence="3" id="KW-1185">Reference proteome</keyword>
<dbReference type="Gene3D" id="3.90.1200.10">
    <property type="match status" value="1"/>
</dbReference>
<dbReference type="RefSeq" id="WP_132939360.1">
    <property type="nucleotide sequence ID" value="NZ_CP119676.1"/>
</dbReference>
<proteinExistence type="predicted"/>
<organism evidence="2 3">
    <name type="scientific">Varunaivibrio sulfuroxidans</name>
    <dbReference type="NCBI Taxonomy" id="1773489"/>
    <lineage>
        <taxon>Bacteria</taxon>
        <taxon>Pseudomonadati</taxon>
        <taxon>Pseudomonadota</taxon>
        <taxon>Alphaproteobacteria</taxon>
        <taxon>Rhodospirillales</taxon>
        <taxon>Magnetovibrionaceae</taxon>
        <taxon>Varunaivibrio</taxon>
    </lineage>
</organism>
<dbReference type="Pfam" id="PF01636">
    <property type="entry name" value="APH"/>
    <property type="match status" value="1"/>
</dbReference>
<sequence length="348" mass="38872">MPERARALDAFVTRAGWGRASRRPLAGDASFRRYVRLSIDDGTVRDGRPHKRTALVMDAPPPLEDIRPFCRVDRMLLSLGLSAPEILAEDTERGFLLLEDWGDNTYTRLLAAGADETALYALAVDVLIVLRRHPLSPVLSAQLPPYDTRRLLDEAFLLTDWYWPAIFGRPLSPDARAAYEAAWRGALAPALTEPRVLTLRDYHVDNLMRIDGRDGVRACGLLDFQDALAGHPAYDLVSLLQDARRDISPALATAMLARYLDALDIPDRDAFTAAFTILGAQRHAKVIGVFARLCKRDGKTVYLGHIPRLWRLLETALAHPTLAAVAEWFDAYIPPERRLTLLCESEIS</sequence>
<gene>
    <name evidence="2" type="ORF">EDD55_10753</name>
</gene>